<dbReference type="EMBL" id="JAPWDO010000009">
    <property type="protein sequence ID" value="KAJ5456760.1"/>
    <property type="molecule type" value="Genomic_DNA"/>
</dbReference>
<dbReference type="Proteomes" id="UP001147760">
    <property type="component" value="Unassembled WGS sequence"/>
</dbReference>
<sequence length="66" mass="7107">MSCPSWTEAAASASYKGSMVARAQSYQDDKISAALGHKRITSCVLESWNEADTAGTVDDEEKKNHA</sequence>
<evidence type="ECO:0000313" key="2">
    <source>
        <dbReference type="Proteomes" id="UP001147760"/>
    </source>
</evidence>
<organism evidence="1 2">
    <name type="scientific">Penicillium desertorum</name>
    <dbReference type="NCBI Taxonomy" id="1303715"/>
    <lineage>
        <taxon>Eukaryota</taxon>
        <taxon>Fungi</taxon>
        <taxon>Dikarya</taxon>
        <taxon>Ascomycota</taxon>
        <taxon>Pezizomycotina</taxon>
        <taxon>Eurotiomycetes</taxon>
        <taxon>Eurotiomycetidae</taxon>
        <taxon>Eurotiales</taxon>
        <taxon>Aspergillaceae</taxon>
        <taxon>Penicillium</taxon>
    </lineage>
</organism>
<proteinExistence type="predicted"/>
<reference evidence="1" key="1">
    <citation type="submission" date="2022-12" db="EMBL/GenBank/DDBJ databases">
        <authorList>
            <person name="Petersen C."/>
        </authorList>
    </citation>
    <scope>NUCLEOTIDE SEQUENCE</scope>
    <source>
        <strain evidence="1">IBT 17660</strain>
    </source>
</reference>
<evidence type="ECO:0000313" key="1">
    <source>
        <dbReference type="EMBL" id="KAJ5456760.1"/>
    </source>
</evidence>
<gene>
    <name evidence="1" type="ORF">N7530_012034</name>
</gene>
<dbReference type="AlphaFoldDB" id="A0A9W9WEL6"/>
<comment type="caution">
    <text evidence="1">The sequence shown here is derived from an EMBL/GenBank/DDBJ whole genome shotgun (WGS) entry which is preliminary data.</text>
</comment>
<name>A0A9W9WEL6_9EURO</name>
<protein>
    <submittedName>
        <fullName evidence="1">Uncharacterized protein</fullName>
    </submittedName>
</protein>
<reference evidence="1" key="2">
    <citation type="journal article" date="2023" name="IMA Fungus">
        <title>Comparative genomic study of the Penicillium genus elucidates a diverse pangenome and 15 lateral gene transfer events.</title>
        <authorList>
            <person name="Petersen C."/>
            <person name="Sorensen T."/>
            <person name="Nielsen M.R."/>
            <person name="Sondergaard T.E."/>
            <person name="Sorensen J.L."/>
            <person name="Fitzpatrick D.A."/>
            <person name="Frisvad J.C."/>
            <person name="Nielsen K.L."/>
        </authorList>
    </citation>
    <scope>NUCLEOTIDE SEQUENCE</scope>
    <source>
        <strain evidence="1">IBT 17660</strain>
    </source>
</reference>
<keyword evidence="2" id="KW-1185">Reference proteome</keyword>
<accession>A0A9W9WEL6</accession>